<keyword evidence="1" id="KW-1133">Transmembrane helix</keyword>
<name>A0A8S1RS29_9CILI</name>
<comment type="caution">
    <text evidence="2">The sequence shown here is derived from an EMBL/GenBank/DDBJ whole genome shotgun (WGS) entry which is preliminary data.</text>
</comment>
<proteinExistence type="predicted"/>
<keyword evidence="1" id="KW-0472">Membrane</keyword>
<keyword evidence="1" id="KW-0812">Transmembrane</keyword>
<dbReference type="Proteomes" id="UP000692954">
    <property type="component" value="Unassembled WGS sequence"/>
</dbReference>
<evidence type="ECO:0000313" key="3">
    <source>
        <dbReference type="Proteomes" id="UP000692954"/>
    </source>
</evidence>
<accession>A0A8S1RS29</accession>
<keyword evidence="3" id="KW-1185">Reference proteome</keyword>
<evidence type="ECO:0000256" key="1">
    <source>
        <dbReference type="SAM" id="Phobius"/>
    </source>
</evidence>
<evidence type="ECO:0000313" key="2">
    <source>
        <dbReference type="EMBL" id="CAD8130133.1"/>
    </source>
</evidence>
<reference evidence="2" key="1">
    <citation type="submission" date="2021-01" db="EMBL/GenBank/DDBJ databases">
        <authorList>
            <consortium name="Genoscope - CEA"/>
            <person name="William W."/>
        </authorList>
    </citation>
    <scope>NUCLEOTIDE SEQUENCE</scope>
</reference>
<protein>
    <submittedName>
        <fullName evidence="2">Uncharacterized protein</fullName>
    </submittedName>
</protein>
<dbReference type="AlphaFoldDB" id="A0A8S1RS29"/>
<feature type="transmembrane region" description="Helical" evidence="1">
    <location>
        <begin position="136"/>
        <end position="154"/>
    </location>
</feature>
<gene>
    <name evidence="2" type="ORF">PSON_ATCC_30995.1.T2650003</name>
</gene>
<organism evidence="2 3">
    <name type="scientific">Paramecium sonneborni</name>
    <dbReference type="NCBI Taxonomy" id="65129"/>
    <lineage>
        <taxon>Eukaryota</taxon>
        <taxon>Sar</taxon>
        <taxon>Alveolata</taxon>
        <taxon>Ciliophora</taxon>
        <taxon>Intramacronucleata</taxon>
        <taxon>Oligohymenophorea</taxon>
        <taxon>Peniculida</taxon>
        <taxon>Parameciidae</taxon>
        <taxon>Paramecium</taxon>
    </lineage>
</organism>
<sequence length="255" mass="30754">MHLQKLVNNSTKLNTFYLYGKYEKIGDRQYDQRGIKIGKWLRIWVLQINHLQWRIQYEESERMQIEYFSLGKINVMVAGHIIKRKLRLEKWVELGKEFEEHNYVIYYGEYNMKDKGMEHINKLVVDHMIKMEYKILGNYGCLIISEHIVILIILKNITSILNTQDINILTKNEIQRILNIYQMNILQSYNIIYHLIIIFQGMNNHMIFPLSNIYDTNQVFDQHNQQKILSPPFIIDTDDNQKQTLIKQLSYNLYY</sequence>
<dbReference type="EMBL" id="CAJJDN010000265">
    <property type="protein sequence ID" value="CAD8130133.1"/>
    <property type="molecule type" value="Genomic_DNA"/>
</dbReference>